<proteinExistence type="predicted"/>
<accession>A0ACC6A3V7</accession>
<name>A0ACC6A3V7_9BACI</name>
<dbReference type="Proteomes" id="UP001202289">
    <property type="component" value="Unassembled WGS sequence"/>
</dbReference>
<sequence length="63" mass="7481">MKVHEKIRYIRKNKGITQVYVANELDISVQTYNGYELGRRRIDVELLKEIAKVLKTPIVNFFK</sequence>
<keyword evidence="2" id="KW-1185">Reference proteome</keyword>
<dbReference type="EMBL" id="JAMBOP010000006">
    <property type="protein sequence ID" value="MCM3735565.1"/>
    <property type="molecule type" value="Genomic_DNA"/>
</dbReference>
<gene>
    <name evidence="1" type="ORF">M3215_06970</name>
</gene>
<protein>
    <submittedName>
        <fullName evidence="1">Helix-turn-helix domain-containing protein</fullName>
    </submittedName>
</protein>
<evidence type="ECO:0000313" key="1">
    <source>
        <dbReference type="EMBL" id="MCM3735565.1"/>
    </source>
</evidence>
<evidence type="ECO:0000313" key="2">
    <source>
        <dbReference type="Proteomes" id="UP001202289"/>
    </source>
</evidence>
<organism evidence="1 2">
    <name type="scientific">Bacillus cytotoxicus</name>
    <dbReference type="NCBI Taxonomy" id="580165"/>
    <lineage>
        <taxon>Bacteria</taxon>
        <taxon>Bacillati</taxon>
        <taxon>Bacillota</taxon>
        <taxon>Bacilli</taxon>
        <taxon>Bacillales</taxon>
        <taxon>Bacillaceae</taxon>
        <taxon>Bacillus</taxon>
        <taxon>Bacillus cereus group</taxon>
    </lineage>
</organism>
<reference evidence="1" key="1">
    <citation type="submission" date="2022-05" db="EMBL/GenBank/DDBJ databases">
        <title>Comparative Genomics of Spacecraft Associated Microbes.</title>
        <authorList>
            <person name="Tran M.T."/>
            <person name="Wright A."/>
            <person name="Seuylemezian A."/>
            <person name="Eisen J."/>
            <person name="Coil D."/>
        </authorList>
    </citation>
    <scope>NUCLEOTIDE SEQUENCE</scope>
    <source>
        <strain evidence="1">FAIRING 10M-2.2</strain>
    </source>
</reference>
<comment type="caution">
    <text evidence="1">The sequence shown here is derived from an EMBL/GenBank/DDBJ whole genome shotgun (WGS) entry which is preliminary data.</text>
</comment>